<reference evidence="1 2" key="1">
    <citation type="journal article" date="2021" name="Elife">
        <title>Chloroplast acquisition without the gene transfer in kleptoplastic sea slugs, Plakobranchus ocellatus.</title>
        <authorList>
            <person name="Maeda T."/>
            <person name="Takahashi S."/>
            <person name="Yoshida T."/>
            <person name="Shimamura S."/>
            <person name="Takaki Y."/>
            <person name="Nagai Y."/>
            <person name="Toyoda A."/>
            <person name="Suzuki Y."/>
            <person name="Arimoto A."/>
            <person name="Ishii H."/>
            <person name="Satoh N."/>
            <person name="Nishiyama T."/>
            <person name="Hasebe M."/>
            <person name="Maruyama T."/>
            <person name="Minagawa J."/>
            <person name="Obokata J."/>
            <person name="Shigenobu S."/>
        </authorList>
    </citation>
    <scope>NUCLEOTIDE SEQUENCE [LARGE SCALE GENOMIC DNA]</scope>
</reference>
<evidence type="ECO:0000313" key="2">
    <source>
        <dbReference type="Proteomes" id="UP000735302"/>
    </source>
</evidence>
<gene>
    <name evidence="1" type="ORF">PoB_006752400</name>
</gene>
<dbReference type="Proteomes" id="UP000735302">
    <property type="component" value="Unassembled WGS sequence"/>
</dbReference>
<dbReference type="EMBL" id="BLXT01007646">
    <property type="protein sequence ID" value="GFO41019.1"/>
    <property type="molecule type" value="Genomic_DNA"/>
</dbReference>
<dbReference type="AlphaFoldDB" id="A0AAV4D9W9"/>
<keyword evidence="2" id="KW-1185">Reference proteome</keyword>
<accession>A0AAV4D9W9</accession>
<proteinExistence type="predicted"/>
<sequence>MSEQILVPSNYGETIHAMKSNLGPIASKMMEHEMGSATAAIRPGRRGRAPTRTCKFKLEPTTSYSNPELQLEKPEVDLEFEEEKELEGDWLSEPKYLEGRILFTAIFKC</sequence>
<protein>
    <submittedName>
        <fullName evidence="1">Uncharacterized protein</fullName>
    </submittedName>
</protein>
<organism evidence="1 2">
    <name type="scientific">Plakobranchus ocellatus</name>
    <dbReference type="NCBI Taxonomy" id="259542"/>
    <lineage>
        <taxon>Eukaryota</taxon>
        <taxon>Metazoa</taxon>
        <taxon>Spiralia</taxon>
        <taxon>Lophotrochozoa</taxon>
        <taxon>Mollusca</taxon>
        <taxon>Gastropoda</taxon>
        <taxon>Heterobranchia</taxon>
        <taxon>Euthyneura</taxon>
        <taxon>Panpulmonata</taxon>
        <taxon>Sacoglossa</taxon>
        <taxon>Placobranchoidea</taxon>
        <taxon>Plakobranchidae</taxon>
        <taxon>Plakobranchus</taxon>
    </lineage>
</organism>
<name>A0AAV4D9W9_9GAST</name>
<evidence type="ECO:0000313" key="1">
    <source>
        <dbReference type="EMBL" id="GFO41019.1"/>
    </source>
</evidence>
<comment type="caution">
    <text evidence="1">The sequence shown here is derived from an EMBL/GenBank/DDBJ whole genome shotgun (WGS) entry which is preliminary data.</text>
</comment>